<feature type="transmembrane region" description="Helical" evidence="1">
    <location>
        <begin position="148"/>
        <end position="164"/>
    </location>
</feature>
<dbReference type="EMBL" id="RQFT01000012">
    <property type="protein sequence ID" value="TGL03156.1"/>
    <property type="molecule type" value="Genomic_DNA"/>
</dbReference>
<evidence type="ECO:0000313" key="2">
    <source>
        <dbReference type="EMBL" id="TGL03156.1"/>
    </source>
</evidence>
<dbReference type="AlphaFoldDB" id="A0A7I0HNJ1"/>
<accession>A0A7I0HNJ1</accession>
<feature type="transmembrane region" description="Helical" evidence="1">
    <location>
        <begin position="97"/>
        <end position="113"/>
    </location>
</feature>
<keyword evidence="1" id="KW-1133">Transmembrane helix</keyword>
<feature type="transmembrane region" description="Helical" evidence="1">
    <location>
        <begin position="392"/>
        <end position="409"/>
    </location>
</feature>
<comment type="caution">
    <text evidence="2">The sequence shown here is derived from an EMBL/GenBank/DDBJ whole genome shotgun (WGS) entry which is preliminary data.</text>
</comment>
<proteinExistence type="predicted"/>
<reference evidence="2 3" key="1">
    <citation type="journal article" date="2019" name="PLoS Negl. Trop. Dis.">
        <title>Revisiting the worldwide diversity of Leptospira species in the environment.</title>
        <authorList>
            <person name="Vincent A.T."/>
            <person name="Schiettekatte O."/>
            <person name="Bourhy P."/>
            <person name="Veyrier F.J."/>
            <person name="Picardeau M."/>
        </authorList>
    </citation>
    <scope>NUCLEOTIDE SEQUENCE [LARGE SCALE GENOMIC DNA]</scope>
    <source>
        <strain evidence="2 3">201800273</strain>
    </source>
</reference>
<feature type="transmembrane region" description="Helical" evidence="1">
    <location>
        <begin position="63"/>
        <end position="85"/>
    </location>
</feature>
<feature type="transmembrane region" description="Helical" evidence="1">
    <location>
        <begin position="176"/>
        <end position="206"/>
    </location>
</feature>
<name>A0A7I0HNJ1_9LEPT</name>
<feature type="transmembrane region" description="Helical" evidence="1">
    <location>
        <begin position="365"/>
        <end position="386"/>
    </location>
</feature>
<feature type="transmembrane region" description="Helical" evidence="1">
    <location>
        <begin position="21"/>
        <end position="43"/>
    </location>
</feature>
<feature type="transmembrane region" description="Helical" evidence="1">
    <location>
        <begin position="213"/>
        <end position="233"/>
    </location>
</feature>
<sequence>MTKMLFLKSKKTIYLKNISKLTYASFFTSAFYYIINQKAIPVISWMNVYGIEEYMEKDLTNFILFLKGLMIPIPINLAILEYFSVKIFGDTRVVTEWLYCVGFVFLFTAPPFLIRKRPFAFFISILISVIFYFSSLKIHIGNPQSYDIFFPLLLLIVIIIFKKIESCQIPKSYHFIFFGILISMLEFMRPFALLFLIPLLVFFIILLKRKKSISIFALFAILPILLLNLPYHIHLYKNHNQLTMTNHSGYNIQRAWPQVMPNRSLEELNAKPTRPGRWPNINTMEHRDNSNYLLSRIFLHIKKHPADSIIHGIKNISNFLFYQYELLNLKPEGCIKILFYIFRFLSYVYLFYQFFLLFKNSIKLVIFNTDALVLILIFLQVILFSLTESGETMRFTIGILPFFALLPKFKFKKSK</sequence>
<keyword evidence="1" id="KW-0472">Membrane</keyword>
<feature type="transmembrane region" description="Helical" evidence="1">
    <location>
        <begin position="337"/>
        <end position="358"/>
    </location>
</feature>
<gene>
    <name evidence="2" type="ORF">EHQ43_15265</name>
</gene>
<evidence type="ECO:0000256" key="1">
    <source>
        <dbReference type="SAM" id="Phobius"/>
    </source>
</evidence>
<evidence type="ECO:0000313" key="3">
    <source>
        <dbReference type="Proteomes" id="UP000297641"/>
    </source>
</evidence>
<dbReference type="Proteomes" id="UP000297641">
    <property type="component" value="Unassembled WGS sequence"/>
</dbReference>
<organism evidence="2 3">
    <name type="scientific">Leptospira bouyouniensis</name>
    <dbReference type="NCBI Taxonomy" id="2484911"/>
    <lineage>
        <taxon>Bacteria</taxon>
        <taxon>Pseudomonadati</taxon>
        <taxon>Spirochaetota</taxon>
        <taxon>Spirochaetia</taxon>
        <taxon>Leptospirales</taxon>
        <taxon>Leptospiraceae</taxon>
        <taxon>Leptospira</taxon>
    </lineage>
</organism>
<evidence type="ECO:0008006" key="4">
    <source>
        <dbReference type="Google" id="ProtNLM"/>
    </source>
</evidence>
<feature type="transmembrane region" description="Helical" evidence="1">
    <location>
        <begin position="119"/>
        <end position="136"/>
    </location>
</feature>
<protein>
    <recommendedName>
        <fullName evidence="4">Glycosyltransferase RgtA/B/C/D-like domain-containing protein</fullName>
    </recommendedName>
</protein>
<keyword evidence="1" id="KW-0812">Transmembrane</keyword>